<sequence length="73" mass="8042">MTTTQSGSPATPARSALFSDRRFQLTLAAFWILMAARTLVSRHADQDLLSGFLTGLFVVTAVALAWQFARARR</sequence>
<keyword evidence="1" id="KW-0472">Membrane</keyword>
<reference evidence="2" key="1">
    <citation type="journal article" date="2014" name="Int. J. Syst. Evol. Microbiol.">
        <title>Complete genome sequence of Corynebacterium casei LMG S-19264T (=DSM 44701T), isolated from a smear-ripened cheese.</title>
        <authorList>
            <consortium name="US DOE Joint Genome Institute (JGI-PGF)"/>
            <person name="Walter F."/>
            <person name="Albersmeier A."/>
            <person name="Kalinowski J."/>
            <person name="Ruckert C."/>
        </authorList>
    </citation>
    <scope>NUCLEOTIDE SEQUENCE</scope>
    <source>
        <strain evidence="2">JCM 3093</strain>
    </source>
</reference>
<name>A0AA37F560_9ACTN</name>
<protein>
    <submittedName>
        <fullName evidence="2">Uncharacterized protein</fullName>
    </submittedName>
</protein>
<gene>
    <name evidence="2" type="ORF">GCM10010126_33210</name>
</gene>
<reference evidence="2" key="2">
    <citation type="submission" date="2022-09" db="EMBL/GenBank/DDBJ databases">
        <authorList>
            <person name="Sun Q."/>
            <person name="Ohkuma M."/>
        </authorList>
    </citation>
    <scope>NUCLEOTIDE SEQUENCE</scope>
    <source>
        <strain evidence="2">JCM 3093</strain>
    </source>
</reference>
<feature type="transmembrane region" description="Helical" evidence="1">
    <location>
        <begin position="52"/>
        <end position="69"/>
    </location>
</feature>
<comment type="caution">
    <text evidence="2">The sequence shown here is derived from an EMBL/GenBank/DDBJ whole genome shotgun (WGS) entry which is preliminary data.</text>
</comment>
<keyword evidence="1" id="KW-1133">Transmembrane helix</keyword>
<evidence type="ECO:0000313" key="3">
    <source>
        <dbReference type="Proteomes" id="UP000627984"/>
    </source>
</evidence>
<dbReference type="EMBL" id="BMQD01000009">
    <property type="protein sequence ID" value="GGK71031.1"/>
    <property type="molecule type" value="Genomic_DNA"/>
</dbReference>
<organism evidence="2 3">
    <name type="scientific">Planomonospora parontospora</name>
    <dbReference type="NCBI Taxonomy" id="58119"/>
    <lineage>
        <taxon>Bacteria</taxon>
        <taxon>Bacillati</taxon>
        <taxon>Actinomycetota</taxon>
        <taxon>Actinomycetes</taxon>
        <taxon>Streptosporangiales</taxon>
        <taxon>Streptosporangiaceae</taxon>
        <taxon>Planomonospora</taxon>
    </lineage>
</organism>
<dbReference type="RefSeq" id="WP_191895550.1">
    <property type="nucleotide sequence ID" value="NZ_BMQD01000009.1"/>
</dbReference>
<keyword evidence="1" id="KW-0812">Transmembrane</keyword>
<proteinExistence type="predicted"/>
<dbReference type="Proteomes" id="UP000627984">
    <property type="component" value="Unassembled WGS sequence"/>
</dbReference>
<feature type="transmembrane region" description="Helical" evidence="1">
    <location>
        <begin position="23"/>
        <end position="40"/>
    </location>
</feature>
<dbReference type="AlphaFoldDB" id="A0AA37F560"/>
<accession>A0AA37F560</accession>
<evidence type="ECO:0000313" key="2">
    <source>
        <dbReference type="EMBL" id="GGK71031.1"/>
    </source>
</evidence>
<evidence type="ECO:0000256" key="1">
    <source>
        <dbReference type="SAM" id="Phobius"/>
    </source>
</evidence>